<name>A0ABD7XJC3_ENTFL</name>
<organism evidence="2 3">
    <name type="scientific">Enterococcus faecalis</name>
    <name type="common">Streptococcus faecalis</name>
    <dbReference type="NCBI Taxonomy" id="1351"/>
    <lineage>
        <taxon>Bacteria</taxon>
        <taxon>Bacillati</taxon>
        <taxon>Bacillota</taxon>
        <taxon>Bacilli</taxon>
        <taxon>Lactobacillales</taxon>
        <taxon>Enterococcaceae</taxon>
        <taxon>Enterococcus</taxon>
    </lineage>
</organism>
<evidence type="ECO:0000259" key="1">
    <source>
        <dbReference type="Pfam" id="PF01610"/>
    </source>
</evidence>
<dbReference type="EMBL" id="CP119162">
    <property type="protein sequence ID" value="WEH24276.1"/>
    <property type="molecule type" value="Genomic_DNA"/>
</dbReference>
<dbReference type="InterPro" id="IPR047951">
    <property type="entry name" value="Transpos_ISL3"/>
</dbReference>
<dbReference type="AlphaFoldDB" id="A0ABD7XJC3"/>
<dbReference type="Pfam" id="PF01610">
    <property type="entry name" value="DDE_Tnp_ISL3"/>
    <property type="match status" value="1"/>
</dbReference>
<evidence type="ECO:0000313" key="3">
    <source>
        <dbReference type="Proteomes" id="UP001221642"/>
    </source>
</evidence>
<reference evidence="2 3" key="1">
    <citation type="submission" date="2023-02" db="EMBL/GenBank/DDBJ databases">
        <title>Results of the 2020 Genomic Proficiency Test for the network of European Union Reference Laboratory for Antimicrobial Resistance assessing whole genome sequencing capacities.</title>
        <authorList>
            <person name="Hoffmann M."/>
            <person name="Luo Y."/>
            <person name="Sorensen L.H."/>
            <person name="Pedersen S.K."/>
            <person name="Hendriksen R.S."/>
        </authorList>
    </citation>
    <scope>NUCLEOTIDE SEQUENCE [LARGE SCALE GENOMIC DNA]</scope>
    <source>
        <strain evidence="2 3">GENOMIC22-006</strain>
        <plasmid evidence="2 3">pCFSAN126951_03</plasmid>
    </source>
</reference>
<accession>A0ABD7XJC3</accession>
<feature type="domain" description="Transposase IS204/IS1001/IS1096/IS1165 DDE" evidence="1">
    <location>
        <begin position="75"/>
        <end position="291"/>
    </location>
</feature>
<dbReference type="InterPro" id="IPR002560">
    <property type="entry name" value="Transposase_DDE"/>
</dbReference>
<geneLocation type="plasmid" evidence="2 3">
    <name>pCFSAN126951_03</name>
</geneLocation>
<gene>
    <name evidence="2" type="ORF">P0D81_16870</name>
</gene>
<keyword evidence="2" id="KW-0614">Plasmid</keyword>
<dbReference type="PANTHER" id="PTHR33498:SF1">
    <property type="entry name" value="TRANSPOSASE FOR INSERTION SEQUENCE ELEMENT IS1557"/>
    <property type="match status" value="1"/>
</dbReference>
<dbReference type="NCBIfam" id="NF033550">
    <property type="entry name" value="transpos_ISL3"/>
    <property type="match status" value="1"/>
</dbReference>
<evidence type="ECO:0000313" key="2">
    <source>
        <dbReference type="EMBL" id="WEH24276.1"/>
    </source>
</evidence>
<dbReference type="PANTHER" id="PTHR33498">
    <property type="entry name" value="TRANSPOSASE FOR INSERTION SEQUENCE ELEMENT IS1557"/>
    <property type="match status" value="1"/>
</dbReference>
<dbReference type="Proteomes" id="UP001221642">
    <property type="component" value="Plasmid pCFSAN126951_03"/>
</dbReference>
<protein>
    <submittedName>
        <fullName evidence="2">ISL3 family transposase</fullName>
    </submittedName>
</protein>
<sequence>MSDLLSLPDIKTIESPQENETDMMFKVEAAGPPERCPECGFDKLYKHSSRNQLIMDLPIRLKRVGLQLNRRRYKCRERRTIYDIKPNRNKETGIQRLSEISDRTYIEYVTMDMWKPYKDAVNTILPHAKVVVDKFHVVRMANQALDNVRKSLKAHMSQKERRTLMRERFILLKRKHDLNERESFLLETWLGNLPALKEAYELKEEFYWIWDTPDPDEGRLRYSQWRHRCMSSNSKDAYKDLVRAVDNWHVEIFNYFDKRLTNAYTESINSIIRQVERMGRGYSFDALRAKILFNEKLHKKRKPRFNSSAFNKAMLYDTFNWYEVNDHDITDNFGVDFSTLIKNLEKGDL</sequence>
<dbReference type="RefSeq" id="WP_010778038.1">
    <property type="nucleotide sequence ID" value="NZ_CABHHZ010000023.1"/>
</dbReference>
<proteinExistence type="predicted"/>